<feature type="transmembrane region" description="Helical" evidence="6">
    <location>
        <begin position="230"/>
        <end position="252"/>
    </location>
</feature>
<gene>
    <name evidence="7" type="ORF">OR37_00676</name>
</gene>
<keyword evidence="2 6" id="KW-0812">Transmembrane</keyword>
<evidence type="ECO:0000256" key="4">
    <source>
        <dbReference type="ARBA" id="ARBA00023136"/>
    </source>
</evidence>
<proteinExistence type="predicted"/>
<feature type="transmembrane region" description="Helical" evidence="6">
    <location>
        <begin position="171"/>
        <end position="191"/>
    </location>
</feature>
<feature type="binding site" evidence="5">
    <location>
        <position position="229"/>
    </location>
    <ligand>
        <name>Zn(2+)</name>
        <dbReference type="ChEBI" id="CHEBI:29105"/>
    </ligand>
</feature>
<keyword evidence="5" id="KW-0862">Zinc</keyword>
<evidence type="ECO:0000256" key="5">
    <source>
        <dbReference type="PIRSR" id="PIRSR604254-1"/>
    </source>
</evidence>
<dbReference type="GO" id="GO:0046872">
    <property type="term" value="F:metal ion binding"/>
    <property type="evidence" value="ECO:0007669"/>
    <property type="project" value="UniProtKB-KW"/>
</dbReference>
<feature type="transmembrane region" description="Helical" evidence="6">
    <location>
        <begin position="53"/>
        <end position="77"/>
    </location>
</feature>
<dbReference type="eggNOG" id="COG1272">
    <property type="taxonomic scope" value="Bacteria"/>
</dbReference>
<dbReference type="Pfam" id="PF03006">
    <property type="entry name" value="HlyIII"/>
    <property type="match status" value="1"/>
</dbReference>
<comment type="caution">
    <text evidence="7">The sequence shown here is derived from an EMBL/GenBank/DDBJ whole genome shotgun (WGS) entry which is preliminary data.</text>
</comment>
<organism evidence="7 8">
    <name type="scientific">Caulobacter vibrioides OR37</name>
    <dbReference type="NCBI Taxonomy" id="1292034"/>
    <lineage>
        <taxon>Bacteria</taxon>
        <taxon>Pseudomonadati</taxon>
        <taxon>Pseudomonadota</taxon>
        <taxon>Alphaproteobacteria</taxon>
        <taxon>Caulobacterales</taxon>
        <taxon>Caulobacteraceae</taxon>
        <taxon>Caulobacter</taxon>
    </lineage>
</organism>
<keyword evidence="3 6" id="KW-1133">Transmembrane helix</keyword>
<dbReference type="PATRIC" id="fig|1292034.3.peg.674"/>
<accession>R0D429</accession>
<dbReference type="EMBL" id="APMP01000002">
    <property type="protein sequence ID" value="ENZ83376.1"/>
    <property type="molecule type" value="Genomic_DNA"/>
</dbReference>
<sequence>MIDAYMSWNEPSVRTYSTTHPGRAMTTTSTSTDLVATQTATHYPTPAAKCADLIVHLAGLACALLGGGILLGLAFGLGNLNQVVAVSIYTVGLILMLSLSTAYNFAKARWRPLLRRFDHAGIFVMIAASYTPFTTQNLHGWWAIGMTTAVWTVAGAGVFAKLLLPGLDKRFWVGLYLALGWLVLVAIKPMIDGLSWVALLLLAIGGVVYSTGTIFYLMRRLKFRRAIWHGHVIGGAGLHYAAVLVGVVLAGAR</sequence>
<dbReference type="InterPro" id="IPR004254">
    <property type="entry name" value="AdipoR/HlyIII-related"/>
</dbReference>
<evidence type="ECO:0000256" key="2">
    <source>
        <dbReference type="ARBA" id="ARBA00022692"/>
    </source>
</evidence>
<feature type="transmembrane region" description="Helical" evidence="6">
    <location>
        <begin position="197"/>
        <end position="218"/>
    </location>
</feature>
<feature type="transmembrane region" description="Helical" evidence="6">
    <location>
        <begin position="117"/>
        <end position="135"/>
    </location>
</feature>
<feature type="transmembrane region" description="Helical" evidence="6">
    <location>
        <begin position="141"/>
        <end position="164"/>
    </location>
</feature>
<evidence type="ECO:0000313" key="8">
    <source>
        <dbReference type="Proteomes" id="UP000013063"/>
    </source>
</evidence>
<dbReference type="GO" id="GO:0016020">
    <property type="term" value="C:membrane"/>
    <property type="evidence" value="ECO:0007669"/>
    <property type="project" value="UniProtKB-SubCell"/>
</dbReference>
<feature type="transmembrane region" description="Helical" evidence="6">
    <location>
        <begin position="83"/>
        <end position="105"/>
    </location>
</feature>
<comment type="subcellular location">
    <subcellularLocation>
        <location evidence="1">Membrane</location>
        <topology evidence="1">Multi-pass membrane protein</topology>
    </subcellularLocation>
</comment>
<keyword evidence="4 6" id="KW-0472">Membrane</keyword>
<dbReference type="STRING" id="1292034.OR37_00676"/>
<evidence type="ECO:0000256" key="1">
    <source>
        <dbReference type="ARBA" id="ARBA00004141"/>
    </source>
</evidence>
<evidence type="ECO:0000256" key="6">
    <source>
        <dbReference type="SAM" id="Phobius"/>
    </source>
</evidence>
<dbReference type="PANTHER" id="PTHR20855">
    <property type="entry name" value="ADIPOR/PROGESTIN RECEPTOR-RELATED"/>
    <property type="match status" value="1"/>
</dbReference>
<name>R0D429_CAUVI</name>
<protein>
    <submittedName>
        <fullName evidence="7">Putative membrane protein, hemolysin III</fullName>
    </submittedName>
</protein>
<evidence type="ECO:0000256" key="3">
    <source>
        <dbReference type="ARBA" id="ARBA00022989"/>
    </source>
</evidence>
<keyword evidence="8" id="KW-1185">Reference proteome</keyword>
<keyword evidence="5" id="KW-0479">Metal-binding</keyword>
<dbReference type="AlphaFoldDB" id="R0D429"/>
<dbReference type="PANTHER" id="PTHR20855:SF3">
    <property type="entry name" value="LD03007P"/>
    <property type="match status" value="1"/>
</dbReference>
<evidence type="ECO:0000313" key="7">
    <source>
        <dbReference type="EMBL" id="ENZ83376.1"/>
    </source>
</evidence>
<dbReference type="Proteomes" id="UP000013063">
    <property type="component" value="Unassembled WGS sequence"/>
</dbReference>
<reference evidence="7 8" key="1">
    <citation type="journal article" date="2013" name="Genome Announc.">
        <title>Draft Genome Sequence for Caulobacter sp. Strain OR37, a Bacterium Tolerant to Heavy Metals.</title>
        <authorList>
            <person name="Utturkar S.M."/>
            <person name="Bollmann A."/>
            <person name="Brzoska R.M."/>
            <person name="Klingeman D.M."/>
            <person name="Epstein S.E."/>
            <person name="Palumbo A.V."/>
            <person name="Brown S.D."/>
        </authorList>
    </citation>
    <scope>NUCLEOTIDE SEQUENCE [LARGE SCALE GENOMIC DNA]</scope>
    <source>
        <strain evidence="7 8">OR37</strain>
    </source>
</reference>